<comment type="caution">
    <text evidence="3">The sequence shown here is derived from an EMBL/GenBank/DDBJ whole genome shotgun (WGS) entry which is preliminary data.</text>
</comment>
<dbReference type="InterPro" id="IPR011119">
    <property type="entry name" value="Unchr_helicase_relaxase_TraI"/>
</dbReference>
<accession>A0A6L6QM74</accession>
<proteinExistence type="predicted"/>
<evidence type="ECO:0000256" key="1">
    <source>
        <dbReference type="SAM" id="MobiDB-lite"/>
    </source>
</evidence>
<keyword evidence="4" id="KW-1185">Reference proteome</keyword>
<dbReference type="Pfam" id="PF07514">
    <property type="entry name" value="TraI_2"/>
    <property type="match status" value="1"/>
</dbReference>
<evidence type="ECO:0000313" key="3">
    <source>
        <dbReference type="EMBL" id="MTW13409.1"/>
    </source>
</evidence>
<dbReference type="OrthoDB" id="6190309at2"/>
<dbReference type="Gene3D" id="1.10.3210.40">
    <property type="match status" value="1"/>
</dbReference>
<sequence length="608" mass="65356">MWIGRILASLRHAGGNQGISASPAQPHVRQPGTPINAGLRLLTVDEILESNRELVGRIKLCYGCDAASFSADLLAPIRHYLAYVNQLPATMDSYFTADGGLARIGLETAFYALQATDSQIFAGRATISNRRVLEPRWRRATFIAGLCNELHRALSHVRVVDAKGSEWQPYLMPLSRWSKEKNLGRVHVRWQASQEARALGLFALPMIVPAETMCDLAQDNAIIVPHMLASIAGATMYHEHSVMYRLVRHAAALVIHRNLRSLNGGAPGRPAQHVARYLVEAMRELVLSHHGWQPNIGKSRLWYGQDGLFLVWPNGINDVVKLLEDERLPGIPDSATGVLDILESADLVRAQSAECRVWTIYPPGGTEPVEAIKLSSPSTILAVLTPRPSPLPLELSAEPAGQTPPDLPAAPSNDTAPVAQAMQADDSQRRGVAVPVEAPKHKRECMQLSLPEMGEMPPPTGEGPVEATDQGAAGTASTRTPREGSGKRHRAVLSAPMRLNPEVAVALTDIVGTLSGEPPSACLLDNGVLFVPLGELARRGIDARRAQRALADAGMLAAQPDGERIHTQEMHGAKVPGLLINAGCVSGLQLEKTSEKAHGGGHDAASSI</sequence>
<dbReference type="AlphaFoldDB" id="A0A6L6QM74"/>
<dbReference type="NCBIfam" id="NF041494">
    <property type="entry name" value="MobH"/>
    <property type="match status" value="1"/>
</dbReference>
<evidence type="ECO:0000313" key="4">
    <source>
        <dbReference type="Proteomes" id="UP000472320"/>
    </source>
</evidence>
<gene>
    <name evidence="3" type="ORF">GM658_22635</name>
</gene>
<dbReference type="RefSeq" id="WP_155456333.1">
    <property type="nucleotide sequence ID" value="NZ_WNKX01000022.1"/>
</dbReference>
<organism evidence="3 4">
    <name type="scientific">Massilia eburnea</name>
    <dbReference type="NCBI Taxonomy" id="1776165"/>
    <lineage>
        <taxon>Bacteria</taxon>
        <taxon>Pseudomonadati</taxon>
        <taxon>Pseudomonadota</taxon>
        <taxon>Betaproteobacteria</taxon>
        <taxon>Burkholderiales</taxon>
        <taxon>Oxalobacteraceae</taxon>
        <taxon>Telluria group</taxon>
        <taxon>Massilia</taxon>
    </lineage>
</organism>
<name>A0A6L6QM74_9BURK</name>
<protein>
    <submittedName>
        <fullName evidence="3">Relaxase</fullName>
    </submittedName>
</protein>
<reference evidence="3 4" key="1">
    <citation type="submission" date="2019-11" db="EMBL/GenBank/DDBJ databases">
        <title>Type strains purchased from KCTC, JCM and DSMZ.</title>
        <authorList>
            <person name="Lu H."/>
        </authorList>
    </citation>
    <scope>NUCLEOTIDE SEQUENCE [LARGE SCALE GENOMIC DNA]</scope>
    <source>
        <strain evidence="3 4">JCM 31587</strain>
    </source>
</reference>
<dbReference type="EMBL" id="WNKX01000022">
    <property type="protein sequence ID" value="MTW13409.1"/>
    <property type="molecule type" value="Genomic_DNA"/>
</dbReference>
<feature type="region of interest" description="Disordered" evidence="1">
    <location>
        <begin position="452"/>
        <end position="489"/>
    </location>
</feature>
<feature type="domain" description="Uncharacterised" evidence="2">
    <location>
        <begin position="38"/>
        <end position="349"/>
    </location>
</feature>
<dbReference type="Proteomes" id="UP000472320">
    <property type="component" value="Unassembled WGS sequence"/>
</dbReference>
<evidence type="ECO:0000259" key="2">
    <source>
        <dbReference type="Pfam" id="PF07514"/>
    </source>
</evidence>
<feature type="region of interest" description="Disordered" evidence="1">
    <location>
        <begin position="392"/>
        <end position="416"/>
    </location>
</feature>